<gene>
    <name evidence="13" type="ORF">SAMN05421742_106190</name>
</gene>
<keyword evidence="8 12" id="KW-0812">Transmembrane</keyword>
<evidence type="ECO:0000256" key="10">
    <source>
        <dbReference type="ARBA" id="ARBA00022989"/>
    </source>
</evidence>
<keyword evidence="9 12" id="KW-0201">Cytochrome c-type biogenesis</keyword>
<evidence type="ECO:0000256" key="7">
    <source>
        <dbReference type="ARBA" id="ARBA00022519"/>
    </source>
</evidence>
<dbReference type="GO" id="GO:0015886">
    <property type="term" value="P:heme transport"/>
    <property type="evidence" value="ECO:0007669"/>
    <property type="project" value="InterPro"/>
</dbReference>
<dbReference type="NCBIfam" id="TIGR03141">
    <property type="entry name" value="cytochro_ccmD"/>
    <property type="match status" value="1"/>
</dbReference>
<evidence type="ECO:0000256" key="11">
    <source>
        <dbReference type="ARBA" id="ARBA00023136"/>
    </source>
</evidence>
<dbReference type="Proteomes" id="UP000217076">
    <property type="component" value="Unassembled WGS sequence"/>
</dbReference>
<dbReference type="PANTHER" id="PTHR37531">
    <property type="entry name" value="HEME EXPORTER PROTEIN D"/>
    <property type="match status" value="1"/>
</dbReference>
<comment type="similarity">
    <text evidence="3 12">Belongs to the CcmD/CycX/HelD family.</text>
</comment>
<proteinExistence type="inferred from homology"/>
<keyword evidence="6 12" id="KW-1003">Cell membrane</keyword>
<accession>A0A1G8C3D6</accession>
<dbReference type="EMBL" id="FNCV01000006">
    <property type="protein sequence ID" value="SDH39874.1"/>
    <property type="molecule type" value="Genomic_DNA"/>
</dbReference>
<protein>
    <recommendedName>
        <fullName evidence="4 12">Heme exporter protein D</fullName>
    </recommendedName>
</protein>
<dbReference type="Pfam" id="PF04995">
    <property type="entry name" value="CcmD"/>
    <property type="match status" value="1"/>
</dbReference>
<keyword evidence="5 12" id="KW-0813">Transport</keyword>
<dbReference type="RefSeq" id="WP_245689448.1">
    <property type="nucleotide sequence ID" value="NZ_FNCV01000006.1"/>
</dbReference>
<dbReference type="InterPro" id="IPR052075">
    <property type="entry name" value="Heme_exporter_D"/>
</dbReference>
<reference evidence="14" key="1">
    <citation type="submission" date="2016-10" db="EMBL/GenBank/DDBJ databases">
        <authorList>
            <person name="Varghese N."/>
            <person name="Submissions S."/>
        </authorList>
    </citation>
    <scope>NUCLEOTIDE SEQUENCE [LARGE SCALE GENOMIC DNA]</scope>
    <source>
        <strain evidence="14">930I</strain>
    </source>
</reference>
<dbReference type="InterPro" id="IPR007078">
    <property type="entry name" value="Haem_export_protD_CcmD"/>
</dbReference>
<evidence type="ECO:0000256" key="6">
    <source>
        <dbReference type="ARBA" id="ARBA00022475"/>
    </source>
</evidence>
<evidence type="ECO:0000256" key="12">
    <source>
        <dbReference type="RuleBase" id="RU363101"/>
    </source>
</evidence>
<keyword evidence="10 12" id="KW-1133">Transmembrane helix</keyword>
<keyword evidence="11 12" id="KW-0472">Membrane</keyword>
<evidence type="ECO:0000256" key="1">
    <source>
        <dbReference type="ARBA" id="ARBA00002442"/>
    </source>
</evidence>
<dbReference type="GO" id="GO:0017004">
    <property type="term" value="P:cytochrome complex assembly"/>
    <property type="evidence" value="ECO:0007669"/>
    <property type="project" value="UniProtKB-KW"/>
</dbReference>
<name>A0A1G8C3D6_9PROT</name>
<dbReference type="GO" id="GO:0005886">
    <property type="term" value="C:plasma membrane"/>
    <property type="evidence" value="ECO:0007669"/>
    <property type="project" value="UniProtKB-SubCell"/>
</dbReference>
<feature type="transmembrane region" description="Helical" evidence="12">
    <location>
        <begin position="15"/>
        <end position="34"/>
    </location>
</feature>
<organism evidence="13 14">
    <name type="scientific">Roseospirillum parvum</name>
    <dbReference type="NCBI Taxonomy" id="83401"/>
    <lineage>
        <taxon>Bacteria</taxon>
        <taxon>Pseudomonadati</taxon>
        <taxon>Pseudomonadota</taxon>
        <taxon>Alphaproteobacteria</taxon>
        <taxon>Rhodospirillales</taxon>
        <taxon>Rhodospirillaceae</taxon>
        <taxon>Roseospirillum</taxon>
    </lineage>
</organism>
<evidence type="ECO:0000256" key="2">
    <source>
        <dbReference type="ARBA" id="ARBA00004377"/>
    </source>
</evidence>
<evidence type="ECO:0000256" key="9">
    <source>
        <dbReference type="ARBA" id="ARBA00022748"/>
    </source>
</evidence>
<evidence type="ECO:0000313" key="14">
    <source>
        <dbReference type="Proteomes" id="UP000217076"/>
    </source>
</evidence>
<comment type="function">
    <text evidence="1 12">Required for the export of heme to the periplasm for the biogenesis of c-type cytochromes.</text>
</comment>
<dbReference type="PANTHER" id="PTHR37531:SF1">
    <property type="entry name" value="HEME EXPORTER PROTEIN D"/>
    <property type="match status" value="1"/>
</dbReference>
<keyword evidence="7 12" id="KW-0997">Cell inner membrane</keyword>
<evidence type="ECO:0000313" key="13">
    <source>
        <dbReference type="EMBL" id="SDH39874.1"/>
    </source>
</evidence>
<evidence type="ECO:0000256" key="5">
    <source>
        <dbReference type="ARBA" id="ARBA00022448"/>
    </source>
</evidence>
<evidence type="ECO:0000256" key="8">
    <source>
        <dbReference type="ARBA" id="ARBA00022692"/>
    </source>
</evidence>
<dbReference type="AlphaFoldDB" id="A0A1G8C3D6"/>
<evidence type="ECO:0000256" key="4">
    <source>
        <dbReference type="ARBA" id="ARBA00016461"/>
    </source>
</evidence>
<dbReference type="STRING" id="83401.SAMN05421742_106190"/>
<dbReference type="GO" id="GO:1903607">
    <property type="term" value="P:cytochrome c biosynthetic process"/>
    <property type="evidence" value="ECO:0007669"/>
    <property type="project" value="TreeGrafter"/>
</dbReference>
<sequence>MDAVQEFLNMGGYAAYVWPSYGLAVVLLVGLVVITRQGMRRNERLLGQLQAAREARRAASSPSSSAEADHG</sequence>
<keyword evidence="14" id="KW-1185">Reference proteome</keyword>
<evidence type="ECO:0000256" key="3">
    <source>
        <dbReference type="ARBA" id="ARBA00008741"/>
    </source>
</evidence>
<comment type="subcellular location">
    <subcellularLocation>
        <location evidence="2 12">Cell inner membrane</location>
        <topology evidence="2 12">Single-pass membrane protein</topology>
    </subcellularLocation>
</comment>